<feature type="transmembrane region" description="Helical" evidence="1">
    <location>
        <begin position="12"/>
        <end position="31"/>
    </location>
</feature>
<evidence type="ECO:0000256" key="1">
    <source>
        <dbReference type="SAM" id="Phobius"/>
    </source>
</evidence>
<proteinExistence type="predicted"/>
<keyword evidence="1" id="KW-0812">Transmembrane</keyword>
<dbReference type="AlphaFoldDB" id="A0A1W1E0H0"/>
<keyword evidence="1" id="KW-0472">Membrane</keyword>
<evidence type="ECO:0000313" key="2">
    <source>
        <dbReference type="EMBL" id="SFV87321.1"/>
    </source>
</evidence>
<name>A0A1W1E0H0_9ZZZZ</name>
<dbReference type="EMBL" id="FPHZ01000103">
    <property type="protein sequence ID" value="SFV87892.1"/>
    <property type="molecule type" value="Genomic_DNA"/>
</dbReference>
<keyword evidence="1" id="KW-1133">Transmembrane helix</keyword>
<evidence type="ECO:0000313" key="3">
    <source>
        <dbReference type="EMBL" id="SFV87892.1"/>
    </source>
</evidence>
<dbReference type="EMBL" id="FPHY01000188">
    <property type="protein sequence ID" value="SFV87321.1"/>
    <property type="molecule type" value="Genomic_DNA"/>
</dbReference>
<reference evidence="2" key="1">
    <citation type="submission" date="2016-10" db="EMBL/GenBank/DDBJ databases">
        <authorList>
            <person name="de Groot N.N."/>
        </authorList>
    </citation>
    <scope>NUCLEOTIDE SEQUENCE</scope>
</reference>
<sequence>MNALQNFFNRYWVTAALVIVLFTLIRQSFYINEFPFSLYEKQAIINKNIEENALLQQKNAMKILELQENSASGSEILESQARYRLGLVKKGERYYQISERVGNE</sequence>
<gene>
    <name evidence="2" type="ORF">MNB_SUP05-SYMBIONT-4-813</name>
    <name evidence="3" type="ORF">MNB_SUP05-SYMBIONT-5-1305</name>
</gene>
<protein>
    <recommendedName>
        <fullName evidence="4">Cell division protein FtsB</fullName>
    </recommendedName>
</protein>
<organism evidence="2">
    <name type="scientific">hydrothermal vent metagenome</name>
    <dbReference type="NCBI Taxonomy" id="652676"/>
    <lineage>
        <taxon>unclassified sequences</taxon>
        <taxon>metagenomes</taxon>
        <taxon>ecological metagenomes</taxon>
    </lineage>
</organism>
<accession>A0A1W1E0H0</accession>
<evidence type="ECO:0008006" key="4">
    <source>
        <dbReference type="Google" id="ProtNLM"/>
    </source>
</evidence>